<evidence type="ECO:0000256" key="8">
    <source>
        <dbReference type="ARBA" id="ARBA00022840"/>
    </source>
</evidence>
<comment type="subcellular location">
    <subcellularLocation>
        <location evidence="1">Cell membrane</location>
        <topology evidence="1">Peripheral membrane protein</topology>
    </subcellularLocation>
</comment>
<dbReference type="InterPro" id="IPR027417">
    <property type="entry name" value="P-loop_NTPase"/>
</dbReference>
<dbReference type="GO" id="GO:0016887">
    <property type="term" value="F:ATP hydrolysis activity"/>
    <property type="evidence" value="ECO:0007669"/>
    <property type="project" value="InterPro"/>
</dbReference>
<dbReference type="CDD" id="cd03216">
    <property type="entry name" value="ABC_Carb_Monos_I"/>
    <property type="match status" value="1"/>
</dbReference>
<dbReference type="CDD" id="cd03215">
    <property type="entry name" value="ABC_Carb_Monos_II"/>
    <property type="match status" value="1"/>
</dbReference>
<evidence type="ECO:0000313" key="13">
    <source>
        <dbReference type="Proteomes" id="UP000481252"/>
    </source>
</evidence>
<dbReference type="Pfam" id="PF00005">
    <property type="entry name" value="ABC_tran"/>
    <property type="match status" value="2"/>
</dbReference>
<evidence type="ECO:0000256" key="6">
    <source>
        <dbReference type="ARBA" id="ARBA00022737"/>
    </source>
</evidence>
<evidence type="ECO:0000259" key="11">
    <source>
        <dbReference type="PROSITE" id="PS50893"/>
    </source>
</evidence>
<dbReference type="GO" id="GO:0005886">
    <property type="term" value="C:plasma membrane"/>
    <property type="evidence" value="ECO:0007669"/>
    <property type="project" value="UniProtKB-SubCell"/>
</dbReference>
<evidence type="ECO:0000256" key="5">
    <source>
        <dbReference type="ARBA" id="ARBA00022597"/>
    </source>
</evidence>
<dbReference type="SMART" id="SM00382">
    <property type="entry name" value="AAA"/>
    <property type="match status" value="2"/>
</dbReference>
<protein>
    <submittedName>
        <fullName evidence="12">Sugar ABC transporter ATP-binding protein</fullName>
    </submittedName>
</protein>
<dbReference type="InterPro" id="IPR050107">
    <property type="entry name" value="ABC_carbohydrate_import_ATPase"/>
</dbReference>
<dbReference type="GO" id="GO:0005524">
    <property type="term" value="F:ATP binding"/>
    <property type="evidence" value="ECO:0007669"/>
    <property type="project" value="UniProtKB-KW"/>
</dbReference>
<keyword evidence="9" id="KW-1278">Translocase</keyword>
<dbReference type="FunFam" id="3.40.50.300:FF:000127">
    <property type="entry name" value="Ribose import ATP-binding protein RbsA"/>
    <property type="match status" value="1"/>
</dbReference>
<dbReference type="PROSITE" id="PS00211">
    <property type="entry name" value="ABC_TRANSPORTER_1"/>
    <property type="match status" value="1"/>
</dbReference>
<keyword evidence="10" id="KW-0472">Membrane</keyword>
<organism evidence="12 13">
    <name type="scientific">Mesorhizobium zhangyense</name>
    <dbReference type="NCBI Taxonomy" id="1776730"/>
    <lineage>
        <taxon>Bacteria</taxon>
        <taxon>Pseudomonadati</taxon>
        <taxon>Pseudomonadota</taxon>
        <taxon>Alphaproteobacteria</taxon>
        <taxon>Hyphomicrobiales</taxon>
        <taxon>Phyllobacteriaceae</taxon>
        <taxon>Mesorhizobium</taxon>
    </lineage>
</organism>
<evidence type="ECO:0000256" key="7">
    <source>
        <dbReference type="ARBA" id="ARBA00022741"/>
    </source>
</evidence>
<keyword evidence="5" id="KW-0762">Sugar transport</keyword>
<reference evidence="12 13" key="1">
    <citation type="submission" date="2020-02" db="EMBL/GenBank/DDBJ databases">
        <title>Genome sequence of the type strain CGMCC 1.15528 of Mesorhizobium zhangyense.</title>
        <authorList>
            <person name="Gao J."/>
            <person name="Sun J."/>
        </authorList>
    </citation>
    <scope>NUCLEOTIDE SEQUENCE [LARGE SCALE GENOMIC DNA]</scope>
    <source>
        <strain evidence="12 13">CGMCC 1.15528</strain>
    </source>
</reference>
<name>A0A7C9RBP6_9HYPH</name>
<keyword evidence="8 12" id="KW-0067">ATP-binding</keyword>
<evidence type="ECO:0000256" key="3">
    <source>
        <dbReference type="ARBA" id="ARBA00022448"/>
    </source>
</evidence>
<feature type="domain" description="ABC transporter" evidence="11">
    <location>
        <begin position="37"/>
        <end position="272"/>
    </location>
</feature>
<evidence type="ECO:0000256" key="10">
    <source>
        <dbReference type="ARBA" id="ARBA00023136"/>
    </source>
</evidence>
<dbReference type="PROSITE" id="PS50893">
    <property type="entry name" value="ABC_TRANSPORTER_2"/>
    <property type="match status" value="2"/>
</dbReference>
<dbReference type="AlphaFoldDB" id="A0A7C9RBP6"/>
<keyword evidence="6" id="KW-0677">Repeat</keyword>
<dbReference type="InterPro" id="IPR003439">
    <property type="entry name" value="ABC_transporter-like_ATP-bd"/>
</dbReference>
<comment type="similarity">
    <text evidence="2">Belongs to the ABC transporter superfamily.</text>
</comment>
<keyword evidence="3" id="KW-0813">Transport</keyword>
<keyword evidence="4" id="KW-1003">Cell membrane</keyword>
<dbReference type="Gene3D" id="3.40.50.300">
    <property type="entry name" value="P-loop containing nucleotide triphosphate hydrolases"/>
    <property type="match status" value="2"/>
</dbReference>
<evidence type="ECO:0000256" key="4">
    <source>
        <dbReference type="ARBA" id="ARBA00022475"/>
    </source>
</evidence>
<comment type="caution">
    <text evidence="12">The sequence shown here is derived from an EMBL/GenBank/DDBJ whole genome shotgun (WGS) entry which is preliminary data.</text>
</comment>
<dbReference type="PANTHER" id="PTHR43790:SF3">
    <property type="entry name" value="D-ALLOSE IMPORT ATP-BINDING PROTEIN ALSA-RELATED"/>
    <property type="match status" value="1"/>
</dbReference>
<proteinExistence type="inferred from homology"/>
<sequence>MVNSYELVREVVLVKSQPALQSTPDRRVSTLSPPVLMRLENVEKHYAGTHALKEVSLDLRAGEIHAIVGENGAGKSTLIKILTGATPRSSGGLVWDGAAIDLNSPGQASALGIYAVHQEMMLCPHLSVAANIFLGAEKTRFGFSRSARMIKAANEILMDLGFDLDPTALLSSLSIGRQQLVAIARASLYGSRLIIFDEPTAYLTRTETDQLFRLIRRLKSKGVTLVYISHRMEEIFELADRVSVLRDGRLVSTRQIGETTSAKLISEMVARPVGDAHHKEEVALGAPILEVANLTGPGFKDVSLTLRSGEIVGLFGLIGAGRSEFVRALFGRTHATAGVVRKNGNPVKIRNESDAIAAGIALIPESRRYQGLCLNLDIQENLSLTNLPQLARYGLLDRQKERRAVERWMTDLRIVAGSRLTPVGRLSGGNQQKIVIGKWLAHGADIYIFDEPTVGVDVATKAEIYRIIAGLLHAGAGVIIISSYLPEVYDLADTLHVFRQGSLVSTHSFKAVSQDRILATAIGA</sequence>
<feature type="domain" description="ABC transporter" evidence="11">
    <location>
        <begin position="284"/>
        <end position="522"/>
    </location>
</feature>
<evidence type="ECO:0000256" key="9">
    <source>
        <dbReference type="ARBA" id="ARBA00022967"/>
    </source>
</evidence>
<dbReference type="PANTHER" id="PTHR43790">
    <property type="entry name" value="CARBOHYDRATE TRANSPORT ATP-BINDING PROTEIN MG119-RELATED"/>
    <property type="match status" value="1"/>
</dbReference>
<dbReference type="EMBL" id="JAAKZG010000018">
    <property type="protein sequence ID" value="NGN44657.1"/>
    <property type="molecule type" value="Genomic_DNA"/>
</dbReference>
<evidence type="ECO:0000256" key="2">
    <source>
        <dbReference type="ARBA" id="ARBA00005417"/>
    </source>
</evidence>
<keyword evidence="13" id="KW-1185">Reference proteome</keyword>
<accession>A0A7C9RBP6</accession>
<keyword evidence="7" id="KW-0547">Nucleotide-binding</keyword>
<gene>
    <name evidence="12" type="ORF">G6N74_26725</name>
</gene>
<dbReference type="SUPFAM" id="SSF52540">
    <property type="entry name" value="P-loop containing nucleoside triphosphate hydrolases"/>
    <property type="match status" value="2"/>
</dbReference>
<dbReference type="InterPro" id="IPR017871">
    <property type="entry name" value="ABC_transporter-like_CS"/>
</dbReference>
<dbReference type="Proteomes" id="UP000481252">
    <property type="component" value="Unassembled WGS sequence"/>
</dbReference>
<dbReference type="InterPro" id="IPR003593">
    <property type="entry name" value="AAA+_ATPase"/>
</dbReference>
<evidence type="ECO:0000313" key="12">
    <source>
        <dbReference type="EMBL" id="NGN44657.1"/>
    </source>
</evidence>
<evidence type="ECO:0000256" key="1">
    <source>
        <dbReference type="ARBA" id="ARBA00004202"/>
    </source>
</evidence>